<proteinExistence type="predicted"/>
<dbReference type="HOGENOM" id="CLU_1428235_0_0_1"/>
<evidence type="ECO:0000313" key="1">
    <source>
        <dbReference type="EMBL" id="EDR14712.1"/>
    </source>
</evidence>
<dbReference type="InParanoid" id="B0CUQ9"/>
<sequence>MSQSATCQLNEESLLWAQKHRICSPRIVDEGCKDIDCVNGIAVNGNGTLRYLHNHRNSSEQRGNNGLFPLAPRCPPLHLRSFFFQGSNLVLGASCRMFIRTKFIVTYVNGLTSTLCLISNSSPFACLSLPLSNTLLHQRRPSSPVNDVHTLSTSPFTYHSPFPTMTLLLSKMFSSGVISCSFLALRRVVL</sequence>
<accession>B0CUQ9</accession>
<dbReference type="AlphaFoldDB" id="B0CUQ9"/>
<organism evidence="2">
    <name type="scientific">Laccaria bicolor (strain S238N-H82 / ATCC MYA-4686)</name>
    <name type="common">Bicoloured deceiver</name>
    <name type="synonym">Laccaria laccata var. bicolor</name>
    <dbReference type="NCBI Taxonomy" id="486041"/>
    <lineage>
        <taxon>Eukaryota</taxon>
        <taxon>Fungi</taxon>
        <taxon>Dikarya</taxon>
        <taxon>Basidiomycota</taxon>
        <taxon>Agaricomycotina</taxon>
        <taxon>Agaricomycetes</taxon>
        <taxon>Agaricomycetidae</taxon>
        <taxon>Agaricales</taxon>
        <taxon>Agaricineae</taxon>
        <taxon>Hydnangiaceae</taxon>
        <taxon>Laccaria</taxon>
    </lineage>
</organism>
<dbReference type="EMBL" id="DS547092">
    <property type="protein sequence ID" value="EDR14712.1"/>
    <property type="molecule type" value="Genomic_DNA"/>
</dbReference>
<dbReference type="RefSeq" id="XP_001875271.1">
    <property type="nucleotide sequence ID" value="XM_001875236.1"/>
</dbReference>
<reference evidence="1 2" key="1">
    <citation type="journal article" date="2008" name="Nature">
        <title>The genome of Laccaria bicolor provides insights into mycorrhizal symbiosis.</title>
        <authorList>
            <person name="Martin F."/>
            <person name="Aerts A."/>
            <person name="Ahren D."/>
            <person name="Brun A."/>
            <person name="Danchin E.G.J."/>
            <person name="Duchaussoy F."/>
            <person name="Gibon J."/>
            <person name="Kohler A."/>
            <person name="Lindquist E."/>
            <person name="Pereda V."/>
            <person name="Salamov A."/>
            <person name="Shapiro H.J."/>
            <person name="Wuyts J."/>
            <person name="Blaudez D."/>
            <person name="Buee M."/>
            <person name="Brokstein P."/>
            <person name="Canbaeck B."/>
            <person name="Cohen D."/>
            <person name="Courty P.E."/>
            <person name="Coutinho P.M."/>
            <person name="Delaruelle C."/>
            <person name="Detter J.C."/>
            <person name="Deveau A."/>
            <person name="DiFazio S."/>
            <person name="Duplessis S."/>
            <person name="Fraissinet-Tachet L."/>
            <person name="Lucic E."/>
            <person name="Frey-Klett P."/>
            <person name="Fourrey C."/>
            <person name="Feussner I."/>
            <person name="Gay G."/>
            <person name="Grimwood J."/>
            <person name="Hoegger P.J."/>
            <person name="Jain P."/>
            <person name="Kilaru S."/>
            <person name="Labbe J."/>
            <person name="Lin Y.C."/>
            <person name="Legue V."/>
            <person name="Le Tacon F."/>
            <person name="Marmeisse R."/>
            <person name="Melayah D."/>
            <person name="Montanini B."/>
            <person name="Muratet M."/>
            <person name="Nehls U."/>
            <person name="Niculita-Hirzel H."/>
            <person name="Oudot-Le Secq M.P."/>
            <person name="Peter M."/>
            <person name="Quesneville H."/>
            <person name="Rajashekar B."/>
            <person name="Reich M."/>
            <person name="Rouhier N."/>
            <person name="Schmutz J."/>
            <person name="Yin T."/>
            <person name="Chalot M."/>
            <person name="Henrissat B."/>
            <person name="Kuees U."/>
            <person name="Lucas S."/>
            <person name="Van de Peer Y."/>
            <person name="Podila G.K."/>
            <person name="Polle A."/>
            <person name="Pukkila P.J."/>
            <person name="Richardson P.M."/>
            <person name="Rouze P."/>
            <person name="Sanders I.R."/>
            <person name="Stajich J.E."/>
            <person name="Tunlid A."/>
            <person name="Tuskan G."/>
            <person name="Grigoriev I.V."/>
        </authorList>
    </citation>
    <scope>NUCLEOTIDE SEQUENCE [LARGE SCALE GENOMIC DNA]</scope>
    <source>
        <strain evidence="2">S238N-H82 / ATCC MYA-4686</strain>
    </source>
</reference>
<dbReference type="KEGG" id="lbc:LACBIDRAFT_321947"/>
<evidence type="ECO:0000313" key="2">
    <source>
        <dbReference type="Proteomes" id="UP000001194"/>
    </source>
</evidence>
<protein>
    <submittedName>
        <fullName evidence="1">Predicted protein</fullName>
    </submittedName>
</protein>
<dbReference type="Proteomes" id="UP000001194">
    <property type="component" value="Unassembled WGS sequence"/>
</dbReference>
<keyword evidence="2" id="KW-1185">Reference proteome</keyword>
<name>B0CUQ9_LACBS</name>
<dbReference type="GeneID" id="6070559"/>
<gene>
    <name evidence="1" type="ORF">LACBIDRAFT_321947</name>
</gene>